<keyword evidence="10" id="KW-1185">Reference proteome</keyword>
<reference evidence="9 10" key="1">
    <citation type="journal article" date="2019" name="Nat. Plants">
        <title>Stout camphor tree genome fills gaps in understanding of flowering plant genome evolution.</title>
        <authorList>
            <person name="Chaw S.M."/>
            <person name="Liu Y.C."/>
            <person name="Wu Y.W."/>
            <person name="Wang H.Y."/>
            <person name="Lin C.I."/>
            <person name="Wu C.S."/>
            <person name="Ke H.M."/>
            <person name="Chang L.Y."/>
            <person name="Hsu C.Y."/>
            <person name="Yang H.T."/>
            <person name="Sudianto E."/>
            <person name="Hsu M.H."/>
            <person name="Wu K.P."/>
            <person name="Wang L.N."/>
            <person name="Leebens-Mack J.H."/>
            <person name="Tsai I.J."/>
        </authorList>
    </citation>
    <scope>NUCLEOTIDE SEQUENCE [LARGE SCALE GENOMIC DNA]</scope>
    <source>
        <strain evidence="10">cv. Chaw 1501</strain>
        <tissue evidence="9">Young leaves</tissue>
    </source>
</reference>
<feature type="transmembrane region" description="Helical" evidence="8">
    <location>
        <begin position="15"/>
        <end position="33"/>
    </location>
</feature>
<evidence type="ECO:0000256" key="3">
    <source>
        <dbReference type="ARBA" id="ARBA00022692"/>
    </source>
</evidence>
<gene>
    <name evidence="9" type="ORF">CKAN_01551900</name>
</gene>
<keyword evidence="3 8" id="KW-0812">Transmembrane</keyword>
<comment type="subcellular location">
    <subcellularLocation>
        <location evidence="1">Membrane</location>
        <topology evidence="1">Multi-pass membrane protein</topology>
    </subcellularLocation>
</comment>
<evidence type="ECO:0000256" key="6">
    <source>
        <dbReference type="ARBA" id="ARBA00023180"/>
    </source>
</evidence>
<dbReference type="AlphaFoldDB" id="A0A443P762"/>
<feature type="transmembrane region" description="Helical" evidence="8">
    <location>
        <begin position="186"/>
        <end position="208"/>
    </location>
</feature>
<evidence type="ECO:0000256" key="7">
    <source>
        <dbReference type="SAM" id="MobiDB-lite"/>
    </source>
</evidence>
<dbReference type="PANTHER" id="PTHR13624">
    <property type="entry name" value="RE42071P"/>
    <property type="match status" value="1"/>
</dbReference>
<feature type="transmembrane region" description="Helical" evidence="8">
    <location>
        <begin position="214"/>
        <end position="235"/>
    </location>
</feature>
<protein>
    <submittedName>
        <fullName evidence="9">Transmembrane protein 161B</fullName>
    </submittedName>
</protein>
<feature type="transmembrane region" description="Helical" evidence="8">
    <location>
        <begin position="424"/>
        <end position="443"/>
    </location>
</feature>
<comment type="similarity">
    <text evidence="2">Belongs to the TMEM161 family.</text>
</comment>
<name>A0A443P762_9MAGN</name>
<feature type="transmembrane region" description="Helical" evidence="8">
    <location>
        <begin position="372"/>
        <end position="393"/>
    </location>
</feature>
<evidence type="ECO:0000313" key="9">
    <source>
        <dbReference type="EMBL" id="RWR86612.1"/>
    </source>
</evidence>
<keyword evidence="4 8" id="KW-1133">Transmembrane helix</keyword>
<evidence type="ECO:0000256" key="8">
    <source>
        <dbReference type="SAM" id="Phobius"/>
    </source>
</evidence>
<proteinExistence type="inferred from homology"/>
<dbReference type="Pfam" id="PF10268">
    <property type="entry name" value="Tmemb_161AB"/>
    <property type="match status" value="1"/>
</dbReference>
<evidence type="ECO:0000313" key="10">
    <source>
        <dbReference type="Proteomes" id="UP000283530"/>
    </source>
</evidence>
<dbReference type="GO" id="GO:0016020">
    <property type="term" value="C:membrane"/>
    <property type="evidence" value="ECO:0007669"/>
    <property type="project" value="UniProtKB-SubCell"/>
</dbReference>
<keyword evidence="5 8" id="KW-0472">Membrane</keyword>
<dbReference type="EMBL" id="QPKB01000006">
    <property type="protein sequence ID" value="RWR86612.1"/>
    <property type="molecule type" value="Genomic_DNA"/>
</dbReference>
<evidence type="ECO:0000256" key="4">
    <source>
        <dbReference type="ARBA" id="ARBA00022989"/>
    </source>
</evidence>
<evidence type="ECO:0000256" key="1">
    <source>
        <dbReference type="ARBA" id="ARBA00004141"/>
    </source>
</evidence>
<feature type="transmembrane region" description="Helical" evidence="8">
    <location>
        <begin position="117"/>
        <end position="138"/>
    </location>
</feature>
<feature type="transmembrane region" description="Helical" evidence="8">
    <location>
        <begin position="144"/>
        <end position="165"/>
    </location>
</feature>
<evidence type="ECO:0000256" key="2">
    <source>
        <dbReference type="ARBA" id="ARBA00009706"/>
    </source>
</evidence>
<dbReference type="PANTHER" id="PTHR13624:SF6">
    <property type="entry name" value="EMEI"/>
    <property type="match status" value="1"/>
</dbReference>
<accession>A0A443P762</accession>
<dbReference type="InterPro" id="IPR019395">
    <property type="entry name" value="Transmembrane_161A/B"/>
</dbReference>
<evidence type="ECO:0000256" key="5">
    <source>
        <dbReference type="ARBA" id="ARBA00023136"/>
    </source>
</evidence>
<keyword evidence="6" id="KW-0325">Glycoprotein</keyword>
<dbReference type="Proteomes" id="UP000283530">
    <property type="component" value="Unassembled WGS sequence"/>
</dbReference>
<organism evidence="9 10">
    <name type="scientific">Cinnamomum micranthum f. kanehirae</name>
    <dbReference type="NCBI Taxonomy" id="337451"/>
    <lineage>
        <taxon>Eukaryota</taxon>
        <taxon>Viridiplantae</taxon>
        <taxon>Streptophyta</taxon>
        <taxon>Embryophyta</taxon>
        <taxon>Tracheophyta</taxon>
        <taxon>Spermatophyta</taxon>
        <taxon>Magnoliopsida</taxon>
        <taxon>Magnoliidae</taxon>
        <taxon>Laurales</taxon>
        <taxon>Lauraceae</taxon>
        <taxon>Cinnamomum</taxon>
    </lineage>
</organism>
<dbReference type="OrthoDB" id="784140at2759"/>
<feature type="compositionally biased region" description="Basic and acidic residues" evidence="7">
    <location>
        <begin position="66"/>
        <end position="84"/>
    </location>
</feature>
<feature type="region of interest" description="Disordered" evidence="7">
    <location>
        <begin position="54"/>
        <end position="84"/>
    </location>
</feature>
<sequence length="451" mass="50778">MLLSTTQTLISYKNIIFQTLLSLSLSLLLLPILNLPTLFLSNLHTYIHPENLSSDPNHPSVRASIRRPESNDHPDPKRRPRSKDKFEFDESNAQIFRLRLADGHLQSRLYFPQFRSLFAASAVSAAGLLLQSFLSGVSDPDSGIFLNGTAIPIFIGIYAIGKGFVSLARVSFDRSSSKRSEKQISVLFGFLGFLSAVSIISVFSSSIFDFDFESLNGIAKLSIAVFAGCIAGFLYMPAIRIARSFWLGTDQLRWNLSVVSCGSVGRLLLYSNHLMIVFASMLWINPMTEILIKKESDRGMRYSGNVGMYRSDFERFRVLCLMVSGVLQILSLRPNLQMYLNEAVLSWYQRLHASKVPDLDFSRAKIFLHNHYVCLVVLQFFVPPALVLVFLGLSQIQGNLFGGFPLIDSFKYCSSFVKEVSLFMAWWIVFVSMIFTSMSLALYRCGILFIS</sequence>
<comment type="caution">
    <text evidence="9">The sequence shown here is derived from an EMBL/GenBank/DDBJ whole genome shotgun (WGS) entry which is preliminary data.</text>
</comment>